<organism evidence="4 5">
    <name type="scientific">Metabacillus indicus</name>
    <name type="common">Bacillus indicus</name>
    <dbReference type="NCBI Taxonomy" id="246786"/>
    <lineage>
        <taxon>Bacteria</taxon>
        <taxon>Bacillati</taxon>
        <taxon>Bacillota</taxon>
        <taxon>Bacilli</taxon>
        <taxon>Bacillales</taxon>
        <taxon>Bacillaceae</taxon>
        <taxon>Metabacillus</taxon>
    </lineage>
</organism>
<protein>
    <submittedName>
        <fullName evidence="4">Methyltransferase</fullName>
    </submittedName>
</protein>
<evidence type="ECO:0000313" key="4">
    <source>
        <dbReference type="EMBL" id="KEZ51533.1"/>
    </source>
</evidence>
<dbReference type="Gene3D" id="2.20.25.110">
    <property type="entry name" value="S-adenosyl-L-methionine-dependent methyltransferases"/>
    <property type="match status" value="1"/>
</dbReference>
<dbReference type="RefSeq" id="WP_035206921.1">
    <property type="nucleotide sequence ID" value="NZ_JNVC02000005.1"/>
</dbReference>
<dbReference type="InterPro" id="IPR029063">
    <property type="entry name" value="SAM-dependent_MTases_sf"/>
</dbReference>
<dbReference type="AlphaFoldDB" id="A0A084GW21"/>
<evidence type="ECO:0000313" key="5">
    <source>
        <dbReference type="Proteomes" id="UP000028549"/>
    </source>
</evidence>
<evidence type="ECO:0000256" key="1">
    <source>
        <dbReference type="ARBA" id="ARBA00022603"/>
    </source>
</evidence>
<proteinExistence type="predicted"/>
<keyword evidence="5" id="KW-1185">Reference proteome</keyword>
<dbReference type="STRING" id="246786.GS18_0210345"/>
<dbReference type="PANTHER" id="PTHR43861">
    <property type="entry name" value="TRANS-ACONITATE 2-METHYLTRANSFERASE-RELATED"/>
    <property type="match status" value="1"/>
</dbReference>
<dbReference type="GO" id="GO:0008168">
    <property type="term" value="F:methyltransferase activity"/>
    <property type="evidence" value="ECO:0007669"/>
    <property type="project" value="UniProtKB-KW"/>
</dbReference>
<dbReference type="Proteomes" id="UP000028549">
    <property type="component" value="Unassembled WGS sequence"/>
</dbReference>
<gene>
    <name evidence="4" type="ORF">GS18_0210345</name>
</gene>
<dbReference type="InterPro" id="IPR041698">
    <property type="entry name" value="Methyltransf_25"/>
</dbReference>
<reference evidence="4 5" key="1">
    <citation type="journal article" date="2005" name="Int. J. Syst. Evol. Microbiol.">
        <title>Bacillus cibi sp. nov., isolated from jeotgal, a traditional Korean fermented seafood.</title>
        <authorList>
            <person name="Yoon J.H."/>
            <person name="Lee C.H."/>
            <person name="Oh T.K."/>
        </authorList>
    </citation>
    <scope>NUCLEOTIDE SEQUENCE [LARGE SCALE GENOMIC DNA]</scope>
    <source>
        <strain evidence="4 5">DSM 16189</strain>
    </source>
</reference>
<sequence length="262" mass="30109">MQEKKSHYNFEEYDDPSLYDGENESYISDIPLLLKWASLTKGAIIDIACGTGRVTIPLARQGHRVIGVDVHNGMLDEARKKSSDLRLEIDWVQQDCMDLNLETTADVIYTVGNSFQHFLTNEEQDKLLASVSRHLNPDGIFIFGTRFPGPEELISTTTEEFWKTYEDEVSKLQVDVYCLSSYDAITQIQHNTTIRKYRNDAGEEVKEKKTAISLRFVFPEEMERLLAMNGFKVLNVYGDWNENPLTGGSKEMVYICQKARWK</sequence>
<evidence type="ECO:0000259" key="3">
    <source>
        <dbReference type="Pfam" id="PF13649"/>
    </source>
</evidence>
<dbReference type="CDD" id="cd02440">
    <property type="entry name" value="AdoMet_MTases"/>
    <property type="match status" value="1"/>
</dbReference>
<dbReference type="OrthoDB" id="9811589at2"/>
<feature type="domain" description="Methyltransferase" evidence="3">
    <location>
        <begin position="44"/>
        <end position="139"/>
    </location>
</feature>
<dbReference type="Gene3D" id="3.40.50.150">
    <property type="entry name" value="Vaccinia Virus protein VP39"/>
    <property type="match status" value="1"/>
</dbReference>
<dbReference type="Pfam" id="PF13649">
    <property type="entry name" value="Methyltransf_25"/>
    <property type="match status" value="1"/>
</dbReference>
<dbReference type="PANTHER" id="PTHR43861:SF1">
    <property type="entry name" value="TRANS-ACONITATE 2-METHYLTRANSFERASE"/>
    <property type="match status" value="1"/>
</dbReference>
<dbReference type="GO" id="GO:0032259">
    <property type="term" value="P:methylation"/>
    <property type="evidence" value="ECO:0007669"/>
    <property type="project" value="UniProtKB-KW"/>
</dbReference>
<evidence type="ECO:0000256" key="2">
    <source>
        <dbReference type="ARBA" id="ARBA00022679"/>
    </source>
</evidence>
<dbReference type="SUPFAM" id="SSF53335">
    <property type="entry name" value="S-adenosyl-L-methionine-dependent methyltransferases"/>
    <property type="match status" value="1"/>
</dbReference>
<dbReference type="EMBL" id="JNVC02000005">
    <property type="protein sequence ID" value="KEZ51533.1"/>
    <property type="molecule type" value="Genomic_DNA"/>
</dbReference>
<keyword evidence="1 4" id="KW-0489">Methyltransferase</keyword>
<accession>A0A084GW21</accession>
<name>A0A084GW21_METID</name>
<keyword evidence="2" id="KW-0808">Transferase</keyword>
<comment type="caution">
    <text evidence="4">The sequence shown here is derived from an EMBL/GenBank/DDBJ whole genome shotgun (WGS) entry which is preliminary data.</text>
</comment>